<dbReference type="EMBL" id="JAEDAH010000002">
    <property type="protein sequence ID" value="MCA6062122.1"/>
    <property type="molecule type" value="Genomic_DNA"/>
</dbReference>
<feature type="signal peptide" evidence="1">
    <location>
        <begin position="1"/>
        <end position="19"/>
    </location>
</feature>
<evidence type="ECO:0000313" key="3">
    <source>
        <dbReference type="Proteomes" id="UP000714380"/>
    </source>
</evidence>
<proteinExistence type="predicted"/>
<accession>A0ABS7ZK90</accession>
<dbReference type="RefSeq" id="WP_225670695.1">
    <property type="nucleotide sequence ID" value="NZ_JAEDAH010000002.1"/>
</dbReference>
<comment type="caution">
    <text evidence="2">The sequence shown here is derived from an EMBL/GenBank/DDBJ whole genome shotgun (WGS) entry which is preliminary data.</text>
</comment>
<dbReference type="Proteomes" id="UP000714380">
    <property type="component" value="Unassembled WGS sequence"/>
</dbReference>
<protein>
    <submittedName>
        <fullName evidence="2">Uncharacterized protein</fullName>
    </submittedName>
</protein>
<sequence>MIRKSLVTAMMCLAPLASAQATDIPADAVETEISDEAVQQAEALAQQIRDIILVSGITGLSEQARNVAQQVLLEQNALIGQQYDVVDRLSARWSPAAVEARLDAIVSAMAEEQRLELLQQLSAQPLTRARQKEQSAIVDQSSESYQSYVQRLRAQPPPAARVALIAELDRAMKFSELLLLTRQQVYPQLQAVLSDWQPPQNWQADVQTHVQEFLLYVHRTTPNSELQQLIGLYRSPVLEGWLSSVKGTLGAS</sequence>
<name>A0ABS7ZK90_9GAMM</name>
<evidence type="ECO:0000256" key="1">
    <source>
        <dbReference type="SAM" id="SignalP"/>
    </source>
</evidence>
<keyword evidence="3" id="KW-1185">Reference proteome</keyword>
<feature type="chain" id="PRO_5045994144" evidence="1">
    <location>
        <begin position="20"/>
        <end position="252"/>
    </location>
</feature>
<gene>
    <name evidence="2" type="ORF">I9W95_00720</name>
</gene>
<reference evidence="2 3" key="1">
    <citation type="submission" date="2020-12" db="EMBL/GenBank/DDBJ databases">
        <title>Novel Thalassolituus-related marine hydrocarbonoclastic bacteria mediated algae-derived hydrocarbons mineralization in twilight zone of the northern South China Sea.</title>
        <authorList>
            <person name="Dong C."/>
        </authorList>
    </citation>
    <scope>NUCLEOTIDE SEQUENCE [LARGE SCALE GENOMIC DNA]</scope>
    <source>
        <strain evidence="2 3">IMCC1826</strain>
    </source>
</reference>
<organism evidence="2 3">
    <name type="scientific">Thalassolituus marinus</name>
    <dbReference type="NCBI Taxonomy" id="671053"/>
    <lineage>
        <taxon>Bacteria</taxon>
        <taxon>Pseudomonadati</taxon>
        <taxon>Pseudomonadota</taxon>
        <taxon>Gammaproteobacteria</taxon>
        <taxon>Oceanospirillales</taxon>
        <taxon>Oceanospirillaceae</taxon>
        <taxon>Thalassolituus</taxon>
    </lineage>
</organism>
<evidence type="ECO:0000313" key="2">
    <source>
        <dbReference type="EMBL" id="MCA6062122.1"/>
    </source>
</evidence>
<keyword evidence="1" id="KW-0732">Signal</keyword>